<organism evidence="2 3">
    <name type="scientific">Vanilla planifolia</name>
    <name type="common">Vanilla</name>
    <dbReference type="NCBI Taxonomy" id="51239"/>
    <lineage>
        <taxon>Eukaryota</taxon>
        <taxon>Viridiplantae</taxon>
        <taxon>Streptophyta</taxon>
        <taxon>Embryophyta</taxon>
        <taxon>Tracheophyta</taxon>
        <taxon>Spermatophyta</taxon>
        <taxon>Magnoliopsida</taxon>
        <taxon>Liliopsida</taxon>
        <taxon>Asparagales</taxon>
        <taxon>Orchidaceae</taxon>
        <taxon>Vanilloideae</taxon>
        <taxon>Vanilleae</taxon>
        <taxon>Vanilla</taxon>
    </lineage>
</organism>
<evidence type="ECO:0000313" key="2">
    <source>
        <dbReference type="EMBL" id="KAG0487824.1"/>
    </source>
</evidence>
<dbReference type="PANTHER" id="PTHR33738:SF8">
    <property type="entry name" value="OS05G0454500 PROTEIN"/>
    <property type="match status" value="1"/>
</dbReference>
<comment type="caution">
    <text evidence="2">The sequence shown here is derived from an EMBL/GenBank/DDBJ whole genome shotgun (WGS) entry which is preliminary data.</text>
</comment>
<dbReference type="Proteomes" id="UP000636800">
    <property type="component" value="Chromosome 3"/>
</dbReference>
<feature type="compositionally biased region" description="Polar residues" evidence="1">
    <location>
        <begin position="71"/>
        <end position="83"/>
    </location>
</feature>
<proteinExistence type="predicted"/>
<protein>
    <submittedName>
        <fullName evidence="2">Uncharacterized protein</fullName>
    </submittedName>
</protein>
<gene>
    <name evidence="2" type="ORF">HPP92_006635</name>
</gene>
<dbReference type="EMBL" id="JADCNL010000003">
    <property type="protein sequence ID" value="KAG0487824.1"/>
    <property type="molecule type" value="Genomic_DNA"/>
</dbReference>
<feature type="region of interest" description="Disordered" evidence="1">
    <location>
        <begin position="1"/>
        <end position="83"/>
    </location>
</feature>
<evidence type="ECO:0000256" key="1">
    <source>
        <dbReference type="SAM" id="MobiDB-lite"/>
    </source>
</evidence>
<dbReference type="PANTHER" id="PTHR33738">
    <property type="entry name" value="EMB|CAB82975.1"/>
    <property type="match status" value="1"/>
</dbReference>
<accession>A0A835V548</accession>
<sequence>MEGKKPSFAEETSPPKLDPLSSIPPPSSLAEGKDSSQCGKPTEMGTGESGSEGQSSNGDEMEPLDEIPNCCASQSQAEDNINNGPVMLCDVPEPCLMTSSVHYGGRDDFIPEFTSSFQHKKDKDDDSNESNVAVRGEWWQGSLYY</sequence>
<dbReference type="AlphaFoldDB" id="A0A835V548"/>
<evidence type="ECO:0000313" key="3">
    <source>
        <dbReference type="Proteomes" id="UP000636800"/>
    </source>
</evidence>
<reference evidence="2 3" key="1">
    <citation type="journal article" date="2020" name="Nat. Food">
        <title>A phased Vanilla planifolia genome enables genetic improvement of flavour and production.</title>
        <authorList>
            <person name="Hasing T."/>
            <person name="Tang H."/>
            <person name="Brym M."/>
            <person name="Khazi F."/>
            <person name="Huang T."/>
            <person name="Chambers A.H."/>
        </authorList>
    </citation>
    <scope>NUCLEOTIDE SEQUENCE [LARGE SCALE GENOMIC DNA]</scope>
    <source>
        <tissue evidence="2">Leaf</tissue>
    </source>
</reference>
<feature type="compositionally biased region" description="Low complexity" evidence="1">
    <location>
        <begin position="43"/>
        <end position="58"/>
    </location>
</feature>
<keyword evidence="3" id="KW-1185">Reference proteome</keyword>
<dbReference type="OrthoDB" id="1898021at2759"/>
<name>A0A835V548_VANPL</name>